<evidence type="ECO:0000256" key="1">
    <source>
        <dbReference type="SAM" id="SignalP"/>
    </source>
</evidence>
<protein>
    <submittedName>
        <fullName evidence="2">Oxidoreductase</fullName>
    </submittedName>
</protein>
<evidence type="ECO:0000313" key="3">
    <source>
        <dbReference type="Proteomes" id="UP000092741"/>
    </source>
</evidence>
<dbReference type="InterPro" id="IPR036374">
    <property type="entry name" value="OxRdtase_Mopterin-bd_sf"/>
</dbReference>
<dbReference type="EMBL" id="CP016346">
    <property type="protein sequence ID" value="ANQ15079.1"/>
    <property type="molecule type" value="Genomic_DNA"/>
</dbReference>
<feature type="chain" id="PRO_5043046693" evidence="1">
    <location>
        <begin position="19"/>
        <end position="154"/>
    </location>
</feature>
<dbReference type="AlphaFoldDB" id="A0AAN1CXY3"/>
<dbReference type="KEGG" id="vna:PN96_16505"/>
<name>A0AAN1CXY3_VIBNA</name>
<keyword evidence="3" id="KW-1185">Reference proteome</keyword>
<dbReference type="Gene3D" id="3.90.420.10">
    <property type="entry name" value="Oxidoreductase, molybdopterin-binding domain"/>
    <property type="match status" value="1"/>
</dbReference>
<proteinExistence type="predicted"/>
<dbReference type="RefSeq" id="WP_014233467.1">
    <property type="nucleotide sequence ID" value="NZ_ATFJ01000033.1"/>
</dbReference>
<accession>A0AAN1CXY3</accession>
<feature type="signal peptide" evidence="1">
    <location>
        <begin position="1"/>
        <end position="18"/>
    </location>
</feature>
<reference evidence="2 3" key="1">
    <citation type="submission" date="2016-07" db="EMBL/GenBank/DDBJ databases">
        <title>Developing Vibrio natriegens as a novel, fast-growing host for biotechnology.</title>
        <authorList>
            <person name="Weinstock M.T."/>
            <person name="Hesek E.D."/>
            <person name="Wilson C.M."/>
            <person name="Gibson D.G."/>
        </authorList>
    </citation>
    <scope>NUCLEOTIDE SEQUENCE [LARGE SCALE GENOMIC DNA]</scope>
    <source>
        <strain evidence="2 3">ATCC 14048</strain>
    </source>
</reference>
<organism evidence="2 3">
    <name type="scientific">Vibrio natriegens NBRC 15636 = ATCC 14048 = DSM 759</name>
    <dbReference type="NCBI Taxonomy" id="1219067"/>
    <lineage>
        <taxon>Bacteria</taxon>
        <taxon>Pseudomonadati</taxon>
        <taxon>Pseudomonadota</taxon>
        <taxon>Gammaproteobacteria</taxon>
        <taxon>Vibrionales</taxon>
        <taxon>Vibrionaceae</taxon>
        <taxon>Vibrio</taxon>
    </lineage>
</organism>
<gene>
    <name evidence="2" type="ORF">BA890_20350</name>
</gene>
<sequence length="154" mass="17637">MKKILVLGLLCFAPFISAHTVSFSNGPQKSSVALELEDIQSLPETTYTTELPWSKGESEFTGVKLSDLLTYVYGDIPAQIDISGLNNYHATVTRPDIVRYEPILAYQKDKHYIKIRDKGPYWVVYPLNLYPELNRSAYHAQMVWQVNEIKLIKK</sequence>
<keyword evidence="1" id="KW-0732">Signal</keyword>
<dbReference type="Proteomes" id="UP000092741">
    <property type="component" value="Chromosome 2"/>
</dbReference>
<dbReference type="GeneID" id="70914431"/>
<dbReference type="SUPFAM" id="SSF56524">
    <property type="entry name" value="Oxidoreductase molybdopterin-binding domain"/>
    <property type="match status" value="1"/>
</dbReference>
<evidence type="ECO:0000313" key="2">
    <source>
        <dbReference type="EMBL" id="ANQ15079.1"/>
    </source>
</evidence>